<dbReference type="Gene3D" id="1.10.3210.10">
    <property type="entry name" value="Hypothetical protein af1432"/>
    <property type="match status" value="1"/>
</dbReference>
<keyword evidence="5" id="KW-1185">Reference proteome</keyword>
<evidence type="ECO:0000256" key="1">
    <source>
        <dbReference type="SAM" id="Phobius"/>
    </source>
</evidence>
<evidence type="ECO:0000313" key="4">
    <source>
        <dbReference type="EMBL" id="QNO16026.1"/>
    </source>
</evidence>
<dbReference type="AlphaFoldDB" id="A0A7G9WBG4"/>
<dbReference type="SMART" id="SM00471">
    <property type="entry name" value="HDc"/>
    <property type="match status" value="1"/>
</dbReference>
<dbReference type="SUPFAM" id="SSF109604">
    <property type="entry name" value="HD-domain/PDEase-like"/>
    <property type="match status" value="1"/>
</dbReference>
<dbReference type="PROSITE" id="PS51832">
    <property type="entry name" value="HD_GYP"/>
    <property type="match status" value="1"/>
</dbReference>
<evidence type="ECO:0000313" key="5">
    <source>
        <dbReference type="Proteomes" id="UP000516160"/>
    </source>
</evidence>
<dbReference type="InterPro" id="IPR037522">
    <property type="entry name" value="HD_GYP_dom"/>
</dbReference>
<evidence type="ECO:0000259" key="3">
    <source>
        <dbReference type="PROSITE" id="PS51832"/>
    </source>
</evidence>
<reference evidence="4 5" key="1">
    <citation type="submission" date="2020-07" db="EMBL/GenBank/DDBJ databases">
        <title>Alkalicella. sp. LB2 genome.</title>
        <authorList>
            <person name="Postec A."/>
            <person name="Quemeneur M."/>
        </authorList>
    </citation>
    <scope>NUCLEOTIDE SEQUENCE [LARGE SCALE GENOMIC DNA]</scope>
    <source>
        <strain evidence="4 5">LB2</strain>
    </source>
</reference>
<sequence length="523" mass="59160">MRKRNKGILIFYISIVIIIIMLALPLVFPQMRSNLTSTDKAYLKNLGTIVAVGDEAYPPFGFVENGQPEGYEKDLVEAFSEVLGIEIVYKPTLWVEAQETLLKGDAHILTGMRITADRKEEYDFTDPYLLTSFSIITPHDISGIEGLEGKRVVVQEGSNTVRVLDDVNTNIITVPSPLVALDYLNKGLADAWIENHQVATYYLNKSTEATFTIRDNNNPDSTFYRVISLQNTSGDYAIAVNKDYIRLTRILNKALLQLRNEGKLDSLDLKWFGLTMARDTGNSKMWLSILLLSFVSLTIGCLLFSYNEILRYNVNQKTKELKDQNDKLTNFTLNTAQAFGKAIEFKDIYTGGHSQRVAEISNVIGDKIGLDKDILFQLYLGALIHDVGKVGIPDEILKKPGKLTDEEYSMIKEHPKIGDNILSHLEDYQYIRQIVLYHHERYDGKKDGNFAAYPGKLKGEAIPLAARIVSIADSYDAMTSDRPYRKALDKEEAKRRILSDSGKQFDPYLVSVFMKILDQHKDI</sequence>
<dbReference type="Pfam" id="PF00497">
    <property type="entry name" value="SBP_bac_3"/>
    <property type="match status" value="1"/>
</dbReference>
<keyword evidence="1" id="KW-0472">Membrane</keyword>
<dbReference type="SUPFAM" id="SSF53850">
    <property type="entry name" value="Periplasmic binding protein-like II"/>
    <property type="match status" value="1"/>
</dbReference>
<protein>
    <submittedName>
        <fullName evidence="4">Transporter substrate-binding domain-containing protein</fullName>
    </submittedName>
</protein>
<feature type="domain" description="HD-GYP" evidence="3">
    <location>
        <begin position="328"/>
        <end position="523"/>
    </location>
</feature>
<dbReference type="InterPro" id="IPR052020">
    <property type="entry name" value="Cyclic_di-GMP/3'3'-cGAMP_PDE"/>
</dbReference>
<dbReference type="KEGG" id="acae:HYG86_15255"/>
<dbReference type="Pfam" id="PF13487">
    <property type="entry name" value="HD_5"/>
    <property type="match status" value="1"/>
</dbReference>
<accession>A0A7G9WBG4</accession>
<dbReference type="SMART" id="SM00062">
    <property type="entry name" value="PBPb"/>
    <property type="match status" value="1"/>
</dbReference>
<dbReference type="PROSITE" id="PS51831">
    <property type="entry name" value="HD"/>
    <property type="match status" value="1"/>
</dbReference>
<dbReference type="InterPro" id="IPR006674">
    <property type="entry name" value="HD_domain"/>
</dbReference>
<feature type="transmembrane region" description="Helical" evidence="1">
    <location>
        <begin position="285"/>
        <end position="306"/>
    </location>
</feature>
<evidence type="ECO:0000259" key="2">
    <source>
        <dbReference type="PROSITE" id="PS51831"/>
    </source>
</evidence>
<dbReference type="PANTHER" id="PTHR45228">
    <property type="entry name" value="CYCLIC DI-GMP PHOSPHODIESTERASE TM_0186-RELATED"/>
    <property type="match status" value="1"/>
</dbReference>
<keyword evidence="1" id="KW-0812">Transmembrane</keyword>
<dbReference type="Gene3D" id="3.40.190.10">
    <property type="entry name" value="Periplasmic binding protein-like II"/>
    <property type="match status" value="2"/>
</dbReference>
<organism evidence="4 5">
    <name type="scientific">Alkalicella caledoniensis</name>
    <dbReference type="NCBI Taxonomy" id="2731377"/>
    <lineage>
        <taxon>Bacteria</taxon>
        <taxon>Bacillati</taxon>
        <taxon>Bacillota</taxon>
        <taxon>Clostridia</taxon>
        <taxon>Eubacteriales</taxon>
        <taxon>Proteinivoracaceae</taxon>
        <taxon>Alkalicella</taxon>
    </lineage>
</organism>
<proteinExistence type="predicted"/>
<dbReference type="PANTHER" id="PTHR45228:SF4">
    <property type="entry name" value="LIPOPROTEIN"/>
    <property type="match status" value="1"/>
</dbReference>
<name>A0A7G9WBG4_ALKCA</name>
<feature type="transmembrane region" description="Helical" evidence="1">
    <location>
        <begin position="7"/>
        <end position="28"/>
    </location>
</feature>
<dbReference type="EMBL" id="CP058559">
    <property type="protein sequence ID" value="QNO16026.1"/>
    <property type="molecule type" value="Genomic_DNA"/>
</dbReference>
<dbReference type="CDD" id="cd00077">
    <property type="entry name" value="HDc"/>
    <property type="match status" value="1"/>
</dbReference>
<dbReference type="Proteomes" id="UP000516160">
    <property type="component" value="Chromosome"/>
</dbReference>
<feature type="domain" description="HD" evidence="2">
    <location>
        <begin position="350"/>
        <end position="478"/>
    </location>
</feature>
<dbReference type="RefSeq" id="WP_213166423.1">
    <property type="nucleotide sequence ID" value="NZ_CP058559.1"/>
</dbReference>
<gene>
    <name evidence="4" type="ORF">HYG86_15255</name>
</gene>
<dbReference type="InterPro" id="IPR001638">
    <property type="entry name" value="Solute-binding_3/MltF_N"/>
</dbReference>
<dbReference type="InterPro" id="IPR003607">
    <property type="entry name" value="HD/PDEase_dom"/>
</dbReference>
<keyword evidence="1" id="KW-1133">Transmembrane helix</keyword>